<name>A0A0F9ZXN2_9BACT</name>
<dbReference type="EMBL" id="LBOW01000017">
    <property type="protein sequence ID" value="KKP43741.1"/>
    <property type="molecule type" value="Genomic_DNA"/>
</dbReference>
<comment type="caution">
    <text evidence="2">The sequence shown here is derived from an EMBL/GenBank/DDBJ whole genome shotgun (WGS) entry which is preliminary data.</text>
</comment>
<dbReference type="Proteomes" id="UP000034778">
    <property type="component" value="Unassembled WGS sequence"/>
</dbReference>
<gene>
    <name evidence="2" type="ORF">UR35_C0017G0006</name>
</gene>
<sequence length="112" mass="13555">MYRSTKPHIYMAMPYLSLFIVLFTTYLVFDLLKELHFIIISHKVNKFMEILLPAILIVVEFSRARDKLWKVWKNMSLKVHLVVTLFFSLIILRLFPVAWQNIWNIENENKDR</sequence>
<feature type="transmembrane region" description="Helical" evidence="1">
    <location>
        <begin position="79"/>
        <end position="99"/>
    </location>
</feature>
<evidence type="ECO:0000313" key="3">
    <source>
        <dbReference type="Proteomes" id="UP000034778"/>
    </source>
</evidence>
<evidence type="ECO:0000256" key="1">
    <source>
        <dbReference type="SAM" id="Phobius"/>
    </source>
</evidence>
<evidence type="ECO:0000313" key="2">
    <source>
        <dbReference type="EMBL" id="KKP43741.1"/>
    </source>
</evidence>
<keyword evidence="1" id="KW-0812">Transmembrane</keyword>
<feature type="transmembrane region" description="Helical" evidence="1">
    <location>
        <begin position="12"/>
        <end position="29"/>
    </location>
</feature>
<protein>
    <submittedName>
        <fullName evidence="2">Uncharacterized protein</fullName>
    </submittedName>
</protein>
<accession>A0A0F9ZXN2</accession>
<organism evidence="2 3">
    <name type="scientific">Candidatus Woesebacteria bacterium GW2011_GWB1_33_22</name>
    <dbReference type="NCBI Taxonomy" id="1618566"/>
    <lineage>
        <taxon>Bacteria</taxon>
        <taxon>Candidatus Woeseibacteriota</taxon>
    </lineage>
</organism>
<keyword evidence="1" id="KW-1133">Transmembrane helix</keyword>
<dbReference type="AlphaFoldDB" id="A0A0F9ZXN2"/>
<keyword evidence="1" id="KW-0472">Membrane</keyword>
<proteinExistence type="predicted"/>
<feature type="transmembrane region" description="Helical" evidence="1">
    <location>
        <begin position="35"/>
        <end position="59"/>
    </location>
</feature>
<dbReference type="STRING" id="1618566.UR35_C0017G0006"/>
<reference evidence="2 3" key="1">
    <citation type="journal article" date="2015" name="Nature">
        <title>rRNA introns, odd ribosomes, and small enigmatic genomes across a large radiation of phyla.</title>
        <authorList>
            <person name="Brown C.T."/>
            <person name="Hug L.A."/>
            <person name="Thomas B.C."/>
            <person name="Sharon I."/>
            <person name="Castelle C.J."/>
            <person name="Singh A."/>
            <person name="Wilkins M.J."/>
            <person name="Williams K.H."/>
            <person name="Banfield J.F."/>
        </authorList>
    </citation>
    <scope>NUCLEOTIDE SEQUENCE [LARGE SCALE GENOMIC DNA]</scope>
</reference>